<dbReference type="AlphaFoldDB" id="A0A0H2R8D7"/>
<evidence type="ECO:0008006" key="3">
    <source>
        <dbReference type="Google" id="ProtNLM"/>
    </source>
</evidence>
<gene>
    <name evidence="1" type="ORF">SCHPADRAFT_620372</name>
</gene>
<organism evidence="1 2">
    <name type="scientific">Schizopora paradoxa</name>
    <dbReference type="NCBI Taxonomy" id="27342"/>
    <lineage>
        <taxon>Eukaryota</taxon>
        <taxon>Fungi</taxon>
        <taxon>Dikarya</taxon>
        <taxon>Basidiomycota</taxon>
        <taxon>Agaricomycotina</taxon>
        <taxon>Agaricomycetes</taxon>
        <taxon>Hymenochaetales</taxon>
        <taxon>Schizoporaceae</taxon>
        <taxon>Schizopora</taxon>
    </lineage>
</organism>
<reference evidence="1 2" key="1">
    <citation type="submission" date="2015-04" db="EMBL/GenBank/DDBJ databases">
        <title>Complete genome sequence of Schizopora paradoxa KUC8140, a cosmopolitan wood degrader in East Asia.</title>
        <authorList>
            <consortium name="DOE Joint Genome Institute"/>
            <person name="Min B."/>
            <person name="Park H."/>
            <person name="Jang Y."/>
            <person name="Kim J.-J."/>
            <person name="Kim K.H."/>
            <person name="Pangilinan J."/>
            <person name="Lipzen A."/>
            <person name="Riley R."/>
            <person name="Grigoriev I.V."/>
            <person name="Spatafora J.W."/>
            <person name="Choi I.-G."/>
        </authorList>
    </citation>
    <scope>NUCLEOTIDE SEQUENCE [LARGE SCALE GENOMIC DNA]</scope>
    <source>
        <strain evidence="1 2">KUC8140</strain>
    </source>
</reference>
<protein>
    <recommendedName>
        <fullName evidence="3">Fungal-type protein kinase domain-containing protein</fullName>
    </recommendedName>
</protein>
<keyword evidence="2" id="KW-1185">Reference proteome</keyword>
<accession>A0A0H2R8D7</accession>
<dbReference type="STRING" id="27342.A0A0H2R8D7"/>
<dbReference type="InParanoid" id="A0A0H2R8D7"/>
<proteinExistence type="predicted"/>
<name>A0A0H2R8D7_9AGAM</name>
<evidence type="ECO:0000313" key="2">
    <source>
        <dbReference type="Proteomes" id="UP000053477"/>
    </source>
</evidence>
<dbReference type="OrthoDB" id="5584477at2759"/>
<evidence type="ECO:0000313" key="1">
    <source>
        <dbReference type="EMBL" id="KLO08115.1"/>
    </source>
</evidence>
<dbReference type="EMBL" id="KQ086105">
    <property type="protein sequence ID" value="KLO08115.1"/>
    <property type="molecule type" value="Genomic_DNA"/>
</dbReference>
<sequence length="321" mass="37103">MRQWISDTVHPDNSLLKLYCTGSSVRRECRSLSDTPFHSPLINIPLAGWLALYLSGYMHGNISIGNVFLLSSPITRERFNMDNARIPWEILKGREFENVPQAVKDRFRDVPKPSITDVDKTLETIKEIEDLACELGISIHCQCKALLSDDDLSVYLPTYLTQEHSAPSISGTFEFMSYFARMGYEEGDIVDRNRLYFQNPLDDLESFLWVGVWACFFNNQVDCEKIAGSVRMVRDQLGDSTGREDAWARIRRRVYVEKSYEGAHVLGEMARFLIELRPKVDDLFAKFYKICRAKPTILQFDQMAFEGVLIFMELYKRHFSS</sequence>
<dbReference type="Proteomes" id="UP000053477">
    <property type="component" value="Unassembled WGS sequence"/>
</dbReference>